<dbReference type="Proteomes" id="UP001143981">
    <property type="component" value="Unassembled WGS sequence"/>
</dbReference>
<dbReference type="PROSITE" id="PS50217">
    <property type="entry name" value="BZIP"/>
    <property type="match status" value="1"/>
</dbReference>
<evidence type="ECO:0000313" key="6">
    <source>
        <dbReference type="Proteomes" id="UP001143981"/>
    </source>
</evidence>
<dbReference type="GO" id="GO:0003700">
    <property type="term" value="F:DNA-binding transcription factor activity"/>
    <property type="evidence" value="ECO:0007669"/>
    <property type="project" value="InterPro"/>
</dbReference>
<feature type="region of interest" description="Disordered" evidence="2">
    <location>
        <begin position="168"/>
        <end position="217"/>
    </location>
</feature>
<feature type="domain" description="BZIP" evidence="4">
    <location>
        <begin position="281"/>
        <end position="336"/>
    </location>
</feature>
<dbReference type="AlphaFoldDB" id="A0A9W7YGN3"/>
<evidence type="ECO:0000256" key="1">
    <source>
        <dbReference type="SAM" id="Coils"/>
    </source>
</evidence>
<feature type="coiled-coil region" evidence="1">
    <location>
        <begin position="293"/>
        <end position="334"/>
    </location>
</feature>
<feature type="chain" id="PRO_5040889700" description="BZIP domain-containing protein" evidence="3">
    <location>
        <begin position="20"/>
        <end position="336"/>
    </location>
</feature>
<accession>A0A9W7YGN3</accession>
<keyword evidence="6" id="KW-1185">Reference proteome</keyword>
<protein>
    <recommendedName>
        <fullName evidence="4">BZIP domain-containing protein</fullName>
    </recommendedName>
</protein>
<dbReference type="Pfam" id="PF07716">
    <property type="entry name" value="bZIP_2"/>
    <property type="match status" value="1"/>
</dbReference>
<gene>
    <name evidence="5" type="ORF">LPJ61_001993</name>
</gene>
<sequence length="336" mass="34774">MDKLFSILGAAAVPPLLLATHDDGSAYAFPPIADGYEAWAYPETQQAVFDDWVAAAAPPPTAVMSPLALSPALSSPSSSGMSTHSSPLLASDLALSLVSSLQPPAPLSVVDYAALFPDLAASLTSALASPIEACQPYAMSPVAGPAPGAGLAAGLAGMLEPMSPAALLPDAMGTQSPAAETDAEAGADEQRKRRDREFLASLPPQLALKRRRTSNNKQKEKILAELLQPAEAIDPAPAAADAQRPAAAKCAPDADADAAAADDSACDGDGDGDTVDAAALKRKKNTDAARRSRMRKILRIETLEHRVSELEDDNARLAQLVARLEAEKAAMTRALI</sequence>
<organism evidence="5 6">
    <name type="scientific">Coemansia biformis</name>
    <dbReference type="NCBI Taxonomy" id="1286918"/>
    <lineage>
        <taxon>Eukaryota</taxon>
        <taxon>Fungi</taxon>
        <taxon>Fungi incertae sedis</taxon>
        <taxon>Zoopagomycota</taxon>
        <taxon>Kickxellomycotina</taxon>
        <taxon>Kickxellomycetes</taxon>
        <taxon>Kickxellales</taxon>
        <taxon>Kickxellaceae</taxon>
        <taxon>Coemansia</taxon>
    </lineage>
</organism>
<keyword evidence="1" id="KW-0175">Coiled coil</keyword>
<dbReference type="EMBL" id="JANBOI010000217">
    <property type="protein sequence ID" value="KAJ1732535.1"/>
    <property type="molecule type" value="Genomic_DNA"/>
</dbReference>
<feature type="signal peptide" evidence="3">
    <location>
        <begin position="1"/>
        <end position="19"/>
    </location>
</feature>
<dbReference type="Gene3D" id="3.30.160.60">
    <property type="entry name" value="Classic Zinc Finger"/>
    <property type="match status" value="1"/>
</dbReference>
<dbReference type="SMART" id="SM00338">
    <property type="entry name" value="BRLZ"/>
    <property type="match status" value="1"/>
</dbReference>
<evidence type="ECO:0000256" key="2">
    <source>
        <dbReference type="SAM" id="MobiDB-lite"/>
    </source>
</evidence>
<comment type="caution">
    <text evidence="5">The sequence shown here is derived from an EMBL/GenBank/DDBJ whole genome shotgun (WGS) entry which is preliminary data.</text>
</comment>
<evidence type="ECO:0000256" key="3">
    <source>
        <dbReference type="SAM" id="SignalP"/>
    </source>
</evidence>
<dbReference type="CDD" id="cd12193">
    <property type="entry name" value="bZIP_GCN4"/>
    <property type="match status" value="1"/>
</dbReference>
<dbReference type="OrthoDB" id="2257100at2759"/>
<evidence type="ECO:0000259" key="4">
    <source>
        <dbReference type="PROSITE" id="PS50217"/>
    </source>
</evidence>
<feature type="compositionally biased region" description="Basic and acidic residues" evidence="2">
    <location>
        <begin position="188"/>
        <end position="198"/>
    </location>
</feature>
<reference evidence="5" key="1">
    <citation type="submission" date="2022-07" db="EMBL/GenBank/DDBJ databases">
        <title>Phylogenomic reconstructions and comparative analyses of Kickxellomycotina fungi.</title>
        <authorList>
            <person name="Reynolds N.K."/>
            <person name="Stajich J.E."/>
            <person name="Barry K."/>
            <person name="Grigoriev I.V."/>
            <person name="Crous P."/>
            <person name="Smith M.E."/>
        </authorList>
    </citation>
    <scope>NUCLEOTIDE SEQUENCE</scope>
    <source>
        <strain evidence="5">BCRC 34381</strain>
    </source>
</reference>
<proteinExistence type="predicted"/>
<keyword evidence="3" id="KW-0732">Signal</keyword>
<evidence type="ECO:0000313" key="5">
    <source>
        <dbReference type="EMBL" id="KAJ1732535.1"/>
    </source>
</evidence>
<dbReference type="SUPFAM" id="SSF57959">
    <property type="entry name" value="Leucine zipper domain"/>
    <property type="match status" value="1"/>
</dbReference>
<name>A0A9W7YGN3_9FUNG</name>
<dbReference type="InterPro" id="IPR004827">
    <property type="entry name" value="bZIP"/>
</dbReference>
<dbReference type="InterPro" id="IPR046347">
    <property type="entry name" value="bZIP_sf"/>
</dbReference>
<dbReference type="PROSITE" id="PS00036">
    <property type="entry name" value="BZIP_BASIC"/>
    <property type="match status" value="1"/>
</dbReference>